<dbReference type="Pfam" id="PF07725">
    <property type="entry name" value="LRR_3"/>
    <property type="match status" value="1"/>
</dbReference>
<dbReference type="Proteomes" id="UP000813462">
    <property type="component" value="Unassembled WGS sequence"/>
</dbReference>
<reference evidence="3" key="1">
    <citation type="journal article" date="2021" name="Front. Plant Sci.">
        <title>Chromosome-Scale Genome Assembly for Chinese Sour Jujube and Insights Into Its Genome Evolution and Domestication Signature.</title>
        <authorList>
            <person name="Shen L.-Y."/>
            <person name="Luo H."/>
            <person name="Wang X.-L."/>
            <person name="Wang X.-M."/>
            <person name="Qiu X.-J."/>
            <person name="Liu H."/>
            <person name="Zhou S.-S."/>
            <person name="Jia K.-H."/>
            <person name="Nie S."/>
            <person name="Bao Y.-T."/>
            <person name="Zhang R.-G."/>
            <person name="Yun Q.-Z."/>
            <person name="Chai Y.-H."/>
            <person name="Lu J.-Y."/>
            <person name="Li Y."/>
            <person name="Zhao S.-W."/>
            <person name="Mao J.-F."/>
            <person name="Jia S.-G."/>
            <person name="Mao Y.-M."/>
        </authorList>
    </citation>
    <scope>NUCLEOTIDE SEQUENCE</scope>
    <source>
        <strain evidence="3">AT0</strain>
        <tissue evidence="3">Leaf</tissue>
    </source>
</reference>
<organism evidence="3 4">
    <name type="scientific">Ziziphus jujuba var. spinosa</name>
    <dbReference type="NCBI Taxonomy" id="714518"/>
    <lineage>
        <taxon>Eukaryota</taxon>
        <taxon>Viridiplantae</taxon>
        <taxon>Streptophyta</taxon>
        <taxon>Embryophyta</taxon>
        <taxon>Tracheophyta</taxon>
        <taxon>Spermatophyta</taxon>
        <taxon>Magnoliopsida</taxon>
        <taxon>eudicotyledons</taxon>
        <taxon>Gunneridae</taxon>
        <taxon>Pentapetalae</taxon>
        <taxon>rosids</taxon>
        <taxon>fabids</taxon>
        <taxon>Rosales</taxon>
        <taxon>Rhamnaceae</taxon>
        <taxon>Paliureae</taxon>
        <taxon>Ziziphus</taxon>
    </lineage>
</organism>
<sequence length="690" mass="79026">MLRLPEPRTLCLKAKSFKKMRRLRLLIFRDVDLSNAIAYLPSSLRFINLPRYKLATLPFNSGPKQLVKLEMPYSEIHQLGEGFKNFEYLKVVNLSHCKFLTKIPDLSTSPNLECLFLDHCTNVAEVHESAGNLTILVKLDLRLCVMFLFCIKRIKGEIMAKIISNNISDNVTLKNLNQFLKYQVEVALPGDNIPDWFSRKKFVDNEPISIILTSDTMKKLTAIFVCVACKVGNEALELSLEIFDKNDFLLGCLERKVFHIKPGNMGLLYVPATVIASLSSPFCSTSKFRVSFSDLKKKSKNAVNSMCGILVLCDQNETWTYLRHLPSTKRRFPDFPFEDAEYMWSLCRPETEMEMDNLTEIQELCDCLHVTAGWRYYWASDVGRPQKNKGRVQSREDESQLVHEIVKATLSKLNRKILHVTNYPVRIEVELGPLIGIAKKGVRAIGTIRIAGIMLKLLEQRTLYLNDKSLKKMERFRLLVFDNVVLSTTINCVPNDLRFIEIPGYQFPTFTFNCGLKQLVILSMPHSHIREFGKGFRSLNLENCNLSEVDLLVNPYSFSKLESLNLARNKFLRLPSFRKLFNLSDLNLSKCELLWEIPELPQFVLKLDASDCKLLVETHDQIMAKIISNDVVNVTTNKLQHFVCLVLESTPTKNFAFVVSHSSDDHLVLAGQRALILSRPDFIIILLMII</sequence>
<dbReference type="SUPFAM" id="SSF52058">
    <property type="entry name" value="L domain-like"/>
    <property type="match status" value="1"/>
</dbReference>
<evidence type="ECO:0000313" key="3">
    <source>
        <dbReference type="EMBL" id="KAH7529343.1"/>
    </source>
</evidence>
<dbReference type="PROSITE" id="PS51450">
    <property type="entry name" value="LRR"/>
    <property type="match status" value="1"/>
</dbReference>
<dbReference type="InterPro" id="IPR044974">
    <property type="entry name" value="Disease_R_plants"/>
</dbReference>
<name>A0A978VG54_ZIZJJ</name>
<keyword evidence="1" id="KW-0433">Leucine-rich repeat</keyword>
<keyword evidence="2" id="KW-0677">Repeat</keyword>
<dbReference type="InterPro" id="IPR011713">
    <property type="entry name" value="Leu-rich_rpt_3"/>
</dbReference>
<dbReference type="PANTHER" id="PTHR11017">
    <property type="entry name" value="LEUCINE-RICH REPEAT-CONTAINING PROTEIN"/>
    <property type="match status" value="1"/>
</dbReference>
<dbReference type="Gene3D" id="3.80.10.10">
    <property type="entry name" value="Ribonuclease Inhibitor"/>
    <property type="match status" value="2"/>
</dbReference>
<gene>
    <name evidence="3" type="ORF">FEM48_Zijuj05G0174300</name>
</gene>
<dbReference type="PANTHER" id="PTHR11017:SF479">
    <property type="entry name" value="DISEASE RESISTANCE PROTEIN (TIR-NBS-LRR CLASS) FAMILY"/>
    <property type="match status" value="1"/>
</dbReference>
<dbReference type="EMBL" id="JAEACU010000005">
    <property type="protein sequence ID" value="KAH7529343.1"/>
    <property type="molecule type" value="Genomic_DNA"/>
</dbReference>
<evidence type="ECO:0000313" key="4">
    <source>
        <dbReference type="Proteomes" id="UP000813462"/>
    </source>
</evidence>
<proteinExistence type="predicted"/>
<dbReference type="InterPro" id="IPR001611">
    <property type="entry name" value="Leu-rich_rpt"/>
</dbReference>
<dbReference type="AlphaFoldDB" id="A0A978VG54"/>
<accession>A0A978VG54</accession>
<evidence type="ECO:0000256" key="1">
    <source>
        <dbReference type="ARBA" id="ARBA00022614"/>
    </source>
</evidence>
<dbReference type="InterPro" id="IPR032675">
    <property type="entry name" value="LRR_dom_sf"/>
</dbReference>
<protein>
    <submittedName>
        <fullName evidence="3">Uncharacterized protein</fullName>
    </submittedName>
</protein>
<evidence type="ECO:0000256" key="2">
    <source>
        <dbReference type="ARBA" id="ARBA00022737"/>
    </source>
</evidence>
<comment type="caution">
    <text evidence="3">The sequence shown here is derived from an EMBL/GenBank/DDBJ whole genome shotgun (WGS) entry which is preliminary data.</text>
</comment>
<dbReference type="GO" id="GO:0006952">
    <property type="term" value="P:defense response"/>
    <property type="evidence" value="ECO:0007669"/>
    <property type="project" value="InterPro"/>
</dbReference>